<gene>
    <name evidence="1" type="ORF">ARMGADRAFT_924823</name>
</gene>
<dbReference type="AlphaFoldDB" id="A0A2H3E956"/>
<evidence type="ECO:0000313" key="1">
    <source>
        <dbReference type="EMBL" id="PBK96186.1"/>
    </source>
</evidence>
<organism evidence="1 2">
    <name type="scientific">Armillaria gallica</name>
    <name type="common">Bulbous honey fungus</name>
    <name type="synonym">Armillaria bulbosa</name>
    <dbReference type="NCBI Taxonomy" id="47427"/>
    <lineage>
        <taxon>Eukaryota</taxon>
        <taxon>Fungi</taxon>
        <taxon>Dikarya</taxon>
        <taxon>Basidiomycota</taxon>
        <taxon>Agaricomycotina</taxon>
        <taxon>Agaricomycetes</taxon>
        <taxon>Agaricomycetidae</taxon>
        <taxon>Agaricales</taxon>
        <taxon>Marasmiineae</taxon>
        <taxon>Physalacriaceae</taxon>
        <taxon>Armillaria</taxon>
    </lineage>
</organism>
<keyword evidence="2" id="KW-1185">Reference proteome</keyword>
<evidence type="ECO:0000313" key="2">
    <source>
        <dbReference type="Proteomes" id="UP000217790"/>
    </source>
</evidence>
<accession>A0A2H3E956</accession>
<reference evidence="2" key="1">
    <citation type="journal article" date="2017" name="Nat. Ecol. Evol.">
        <title>Genome expansion and lineage-specific genetic innovations in the forest pathogenic fungi Armillaria.</title>
        <authorList>
            <person name="Sipos G."/>
            <person name="Prasanna A.N."/>
            <person name="Walter M.C."/>
            <person name="O'Connor E."/>
            <person name="Balint B."/>
            <person name="Krizsan K."/>
            <person name="Kiss B."/>
            <person name="Hess J."/>
            <person name="Varga T."/>
            <person name="Slot J."/>
            <person name="Riley R."/>
            <person name="Boka B."/>
            <person name="Rigling D."/>
            <person name="Barry K."/>
            <person name="Lee J."/>
            <person name="Mihaltcheva S."/>
            <person name="LaButti K."/>
            <person name="Lipzen A."/>
            <person name="Waldron R."/>
            <person name="Moloney N.M."/>
            <person name="Sperisen C."/>
            <person name="Kredics L."/>
            <person name="Vagvoelgyi C."/>
            <person name="Patrignani A."/>
            <person name="Fitzpatrick D."/>
            <person name="Nagy I."/>
            <person name="Doyle S."/>
            <person name="Anderson J.B."/>
            <person name="Grigoriev I.V."/>
            <person name="Gueldener U."/>
            <person name="Muensterkoetter M."/>
            <person name="Nagy L.G."/>
        </authorList>
    </citation>
    <scope>NUCLEOTIDE SEQUENCE [LARGE SCALE GENOMIC DNA]</scope>
    <source>
        <strain evidence="2">Ar21-2</strain>
    </source>
</reference>
<dbReference type="InParanoid" id="A0A2H3E956"/>
<dbReference type="OrthoDB" id="2629491at2759"/>
<proteinExistence type="predicted"/>
<protein>
    <submittedName>
        <fullName evidence="1">Uncharacterized protein</fullName>
    </submittedName>
</protein>
<dbReference type="Proteomes" id="UP000217790">
    <property type="component" value="Unassembled WGS sequence"/>
</dbReference>
<name>A0A2H3E956_ARMGA</name>
<sequence>MPVDKQIQLTIKLNIIHYNLAGVVYYRDAHYTARFVDTDGCVWYNDGLTLGRRAQLEGFIHNMDMMKDRANKSCDILIYRRT</sequence>
<dbReference type="EMBL" id="KZ293651">
    <property type="protein sequence ID" value="PBK96186.1"/>
    <property type="molecule type" value="Genomic_DNA"/>
</dbReference>
<dbReference type="OMA" id="MKDRANK"/>